<dbReference type="PROSITE" id="PS00059">
    <property type="entry name" value="ADH_ZINC"/>
    <property type="match status" value="1"/>
</dbReference>
<dbReference type="Proteomes" id="UP001595897">
    <property type="component" value="Unassembled WGS sequence"/>
</dbReference>
<evidence type="ECO:0000256" key="2">
    <source>
        <dbReference type="ARBA" id="ARBA00022833"/>
    </source>
</evidence>
<name>A0ABV9LVC5_9ALTE</name>
<dbReference type="SMART" id="SM00829">
    <property type="entry name" value="PKS_ER"/>
    <property type="match status" value="1"/>
</dbReference>
<evidence type="ECO:0000256" key="4">
    <source>
        <dbReference type="RuleBase" id="RU361277"/>
    </source>
</evidence>
<gene>
    <name evidence="6" type="ORF">ACFO4O_07475</name>
</gene>
<protein>
    <submittedName>
        <fullName evidence="6">Alcohol dehydrogenase catalytic domain-containing protein</fullName>
    </submittedName>
</protein>
<evidence type="ECO:0000313" key="6">
    <source>
        <dbReference type="EMBL" id="MFC4699989.1"/>
    </source>
</evidence>
<dbReference type="SUPFAM" id="SSF50129">
    <property type="entry name" value="GroES-like"/>
    <property type="match status" value="2"/>
</dbReference>
<dbReference type="InterPro" id="IPR011032">
    <property type="entry name" value="GroES-like_sf"/>
</dbReference>
<dbReference type="EMBL" id="JBHSGU010000002">
    <property type="protein sequence ID" value="MFC4699989.1"/>
    <property type="molecule type" value="Genomic_DNA"/>
</dbReference>
<dbReference type="PANTHER" id="PTHR43401">
    <property type="entry name" value="L-THREONINE 3-DEHYDROGENASE"/>
    <property type="match status" value="1"/>
</dbReference>
<dbReference type="Pfam" id="PF08240">
    <property type="entry name" value="ADH_N"/>
    <property type="match status" value="1"/>
</dbReference>
<dbReference type="InterPro" id="IPR013154">
    <property type="entry name" value="ADH-like_N"/>
</dbReference>
<dbReference type="InterPro" id="IPR020843">
    <property type="entry name" value="ER"/>
</dbReference>
<evidence type="ECO:0000313" key="7">
    <source>
        <dbReference type="Proteomes" id="UP001595897"/>
    </source>
</evidence>
<comment type="similarity">
    <text evidence="4">Belongs to the zinc-containing alcohol dehydrogenase family.</text>
</comment>
<keyword evidence="1 4" id="KW-0479">Metal-binding</keyword>
<keyword evidence="3" id="KW-0560">Oxidoreductase</keyword>
<evidence type="ECO:0000256" key="3">
    <source>
        <dbReference type="ARBA" id="ARBA00023002"/>
    </source>
</evidence>
<proteinExistence type="inferred from homology"/>
<dbReference type="Pfam" id="PF00107">
    <property type="entry name" value="ADH_zinc_N"/>
    <property type="match status" value="1"/>
</dbReference>
<dbReference type="PANTHER" id="PTHR43401:SF5">
    <property type="entry name" value="ALCOHOL DEHYDROGENASE-RELATED"/>
    <property type="match status" value="1"/>
</dbReference>
<evidence type="ECO:0000259" key="5">
    <source>
        <dbReference type="SMART" id="SM00829"/>
    </source>
</evidence>
<sequence length="380" mass="40605">MPEVNITAKALISDGKGNFHVDTIALGECGDDEVLVKIAAAGICHTDWDAIQTWNKPFIVGHEGAGRVHKVGKNVTKVAAGDRVILNWAIPCGDCFQCKRGNVHICEVNSPVCGCDLSGHAHIESSKYQEKGIERAFHLGTMSEFAMVKQAAVVKLEHHISLTAASIIGCGVMTGWGSVINAAKVQAGESVCVIGCGGVGLNAIQGAKNAGAAMIIAIDIAANRIETAKRFGATHGIIASKEDIDFVEVKAKVRALTEGRGADYAFECTAIPALGSAPLALVRNAGMAVQVSGIEQRIDFDCELFEWDKLYINPLYGMCNPERDFTRILDLNAQGELKLDELVSKTYRLDDIHQGFDDLLNGRIAKGVVIIDSSEFEEGA</sequence>
<dbReference type="InterPro" id="IPR050129">
    <property type="entry name" value="Zn_alcohol_dh"/>
</dbReference>
<keyword evidence="2 4" id="KW-0862">Zinc</keyword>
<dbReference type="RefSeq" id="WP_382407020.1">
    <property type="nucleotide sequence ID" value="NZ_JBHSGU010000002.1"/>
</dbReference>
<dbReference type="InterPro" id="IPR036291">
    <property type="entry name" value="NAD(P)-bd_dom_sf"/>
</dbReference>
<evidence type="ECO:0000256" key="1">
    <source>
        <dbReference type="ARBA" id="ARBA00022723"/>
    </source>
</evidence>
<dbReference type="InterPro" id="IPR002328">
    <property type="entry name" value="ADH_Zn_CS"/>
</dbReference>
<reference evidence="7" key="1">
    <citation type="journal article" date="2019" name="Int. J. Syst. Evol. Microbiol.">
        <title>The Global Catalogue of Microorganisms (GCM) 10K type strain sequencing project: providing services to taxonomists for standard genome sequencing and annotation.</title>
        <authorList>
            <consortium name="The Broad Institute Genomics Platform"/>
            <consortium name="The Broad Institute Genome Sequencing Center for Infectious Disease"/>
            <person name="Wu L."/>
            <person name="Ma J."/>
        </authorList>
    </citation>
    <scope>NUCLEOTIDE SEQUENCE [LARGE SCALE GENOMIC DNA]</scope>
    <source>
        <strain evidence="7">KACC 12507</strain>
    </source>
</reference>
<organism evidence="6 7">
    <name type="scientific">Glaciecola siphonariae</name>
    <dbReference type="NCBI Taxonomy" id="521012"/>
    <lineage>
        <taxon>Bacteria</taxon>
        <taxon>Pseudomonadati</taxon>
        <taxon>Pseudomonadota</taxon>
        <taxon>Gammaproteobacteria</taxon>
        <taxon>Alteromonadales</taxon>
        <taxon>Alteromonadaceae</taxon>
        <taxon>Glaciecola</taxon>
    </lineage>
</organism>
<dbReference type="InterPro" id="IPR013149">
    <property type="entry name" value="ADH-like_C"/>
</dbReference>
<dbReference type="Gene3D" id="3.40.50.720">
    <property type="entry name" value="NAD(P)-binding Rossmann-like Domain"/>
    <property type="match status" value="1"/>
</dbReference>
<dbReference type="SUPFAM" id="SSF51735">
    <property type="entry name" value="NAD(P)-binding Rossmann-fold domains"/>
    <property type="match status" value="1"/>
</dbReference>
<dbReference type="Gene3D" id="3.90.180.10">
    <property type="entry name" value="Medium-chain alcohol dehydrogenases, catalytic domain"/>
    <property type="match status" value="1"/>
</dbReference>
<comment type="caution">
    <text evidence="6">The sequence shown here is derived from an EMBL/GenBank/DDBJ whole genome shotgun (WGS) entry which is preliminary data.</text>
</comment>
<comment type="cofactor">
    <cofactor evidence="4">
        <name>Zn(2+)</name>
        <dbReference type="ChEBI" id="CHEBI:29105"/>
    </cofactor>
</comment>
<accession>A0ABV9LVC5</accession>
<keyword evidence="7" id="KW-1185">Reference proteome</keyword>
<feature type="domain" description="Enoyl reductase (ER)" evidence="5">
    <location>
        <begin position="15"/>
        <end position="369"/>
    </location>
</feature>